<dbReference type="InterPro" id="IPR001609">
    <property type="entry name" value="Myosin_head_motor_dom-like"/>
</dbReference>
<dbReference type="GO" id="GO:0005524">
    <property type="term" value="F:ATP binding"/>
    <property type="evidence" value="ECO:0007669"/>
    <property type="project" value="UniProtKB-UniRule"/>
</dbReference>
<evidence type="ECO:0000256" key="4">
    <source>
        <dbReference type="ARBA" id="ARBA00023175"/>
    </source>
</evidence>
<feature type="region of interest" description="Disordered" evidence="7">
    <location>
        <begin position="951"/>
        <end position="984"/>
    </location>
</feature>
<feature type="region of interest" description="Actin-binding" evidence="6">
    <location>
        <begin position="675"/>
        <end position="697"/>
    </location>
</feature>
<keyword evidence="10" id="KW-1185">Reference proteome</keyword>
<keyword evidence="5 6" id="KW-0009">Actin-binding</keyword>
<gene>
    <name evidence="9" type="ORF">PoB_005266000</name>
</gene>
<dbReference type="PROSITE" id="PS50096">
    <property type="entry name" value="IQ"/>
    <property type="match status" value="2"/>
</dbReference>
<feature type="compositionally biased region" description="Basic and acidic residues" evidence="7">
    <location>
        <begin position="1221"/>
        <end position="1244"/>
    </location>
</feature>
<protein>
    <submittedName>
        <fullName evidence="9">Unconventional myosin-xix</fullName>
    </submittedName>
</protein>
<evidence type="ECO:0000256" key="6">
    <source>
        <dbReference type="PROSITE-ProRule" id="PRU00782"/>
    </source>
</evidence>
<accession>A0AAV4C0H1</accession>
<dbReference type="GO" id="GO:0016020">
    <property type="term" value="C:membrane"/>
    <property type="evidence" value="ECO:0007669"/>
    <property type="project" value="TreeGrafter"/>
</dbReference>
<evidence type="ECO:0000256" key="2">
    <source>
        <dbReference type="ARBA" id="ARBA00022840"/>
    </source>
</evidence>
<dbReference type="GO" id="GO:0016459">
    <property type="term" value="C:myosin complex"/>
    <property type="evidence" value="ECO:0007669"/>
    <property type="project" value="UniProtKB-KW"/>
</dbReference>
<dbReference type="SMART" id="SM00242">
    <property type="entry name" value="MYSc"/>
    <property type="match status" value="1"/>
</dbReference>
<dbReference type="PANTHER" id="PTHR13140:SF289">
    <property type="entry name" value="UNCONVENTIONAL MYOSIN-XIX"/>
    <property type="match status" value="1"/>
</dbReference>
<dbReference type="CDD" id="cd00124">
    <property type="entry name" value="MYSc"/>
    <property type="match status" value="1"/>
</dbReference>
<dbReference type="GO" id="GO:0007015">
    <property type="term" value="P:actin filament organization"/>
    <property type="evidence" value="ECO:0007669"/>
    <property type="project" value="TreeGrafter"/>
</dbReference>
<dbReference type="Proteomes" id="UP000735302">
    <property type="component" value="Unassembled WGS sequence"/>
</dbReference>
<feature type="compositionally biased region" description="Basic and acidic residues" evidence="7">
    <location>
        <begin position="1203"/>
        <end position="1213"/>
    </location>
</feature>
<organism evidence="9 10">
    <name type="scientific">Plakobranchus ocellatus</name>
    <dbReference type="NCBI Taxonomy" id="259542"/>
    <lineage>
        <taxon>Eukaryota</taxon>
        <taxon>Metazoa</taxon>
        <taxon>Spiralia</taxon>
        <taxon>Lophotrochozoa</taxon>
        <taxon>Mollusca</taxon>
        <taxon>Gastropoda</taxon>
        <taxon>Heterobranchia</taxon>
        <taxon>Euthyneura</taxon>
        <taxon>Panpulmonata</taxon>
        <taxon>Sacoglossa</taxon>
        <taxon>Placobranchoidea</taxon>
        <taxon>Plakobranchidae</taxon>
        <taxon>Plakobranchus</taxon>
    </lineage>
</organism>
<dbReference type="InterPro" id="IPR000048">
    <property type="entry name" value="IQ_motif_EF-hand-BS"/>
</dbReference>
<dbReference type="Gene3D" id="1.20.58.530">
    <property type="match status" value="1"/>
</dbReference>
<dbReference type="Gene3D" id="1.20.5.190">
    <property type="match status" value="1"/>
</dbReference>
<comment type="similarity">
    <text evidence="6">Belongs to the TRAFAC class myosin-kinesin ATPase superfamily. Myosin family.</text>
</comment>
<dbReference type="PANTHER" id="PTHR13140">
    <property type="entry name" value="MYOSIN"/>
    <property type="match status" value="1"/>
</dbReference>
<dbReference type="GO" id="GO:0005737">
    <property type="term" value="C:cytoplasm"/>
    <property type="evidence" value="ECO:0007669"/>
    <property type="project" value="TreeGrafter"/>
</dbReference>
<evidence type="ECO:0000313" key="9">
    <source>
        <dbReference type="EMBL" id="GFO26155.1"/>
    </source>
</evidence>
<keyword evidence="3 6" id="KW-0518">Myosin</keyword>
<sequence>MSYQGNSSQNQISAKRVDDSKQFKDSCSLALQQSGHANLTKGQLVYVRDNKHGWRRAVVAIDVESAQGFVTLAYEDGQNVKRKLKDVLLRAENSDMSQISSLTEVTPINEATVLECLHQRFSIGSFYTLAGSTVVAINPFKDVNRLYSLHNIWTYYESKNKEVLEPHVYLIADKAYRCMKRQMGRINQSIIVSGESGAGKTVSAKHLLRFLTIVSSPESDIDLDSSVPGSIIERRVLDSNPLLEAFGNAATPRNDNSSRFGKFIQLQFHRNGVILGGVIQTYLLEKTRVVHQGKGENNFHIFYQLFSMQEEPQLPAWLEPVKAEIQASRLECSLITADKEHSIQTTLNAMSEIGIQPTTQAAIFKTLLVILHIMTLKFLAQRDGESTSYSEDQETVRAKEESARLLGVSSESLQYALLNRSIVSGGGGEDKPSRRSVFHKPLIVVEAESRRDCLAMLLYSSLFDWLVNFINHQIRVEHFDHSIGLLDIYGFEAFEVNSLEQLCINYANERLQQHYVVHFLRDLQYEYEAEGIAWKSVAYIDNKNCVEALDGLTGVFGVLNEDVYLNRKSVDHQVCSRIIEACNNLDLVHKSHAGTYGNQFIISHFAGDVLYTVEGAVTKNKDIIPPEILSLLQSSSNSFILELFSDNHSSLPPSASHGAKKQRKRTVLSKFKSSLDNLLTSLGDSDVHYIRCIKPNTQSLQEVFDPAFVLQQLKACGTIQTVDICRRGYPARMTYYDFVQRYQVFTRTKHYMHDTKRVQLNKLEHELSGEKDQENEKGTTDSLFITVERRLSKMQSSEYHSDFMGSKECRNYQRLSIDILVSVFDHLLLVGVEIQFGHSKIFLTQKQIEHLEETRTRVINHLVCLAQACWRGYLHRTKYQQTRLAVVIIQTSWRAHSERQRFKMMQKAASVIQRKWAAHRLRCSVKALSKASKVIKRSLIKWVRRGKSKQALQKLQNQKEKDLKTQAAGRETEQVESESGEYKGFQPRLSQDSIDFFTSSTVAGEVQHSTHLKPWQSPSLSNLYIEESTDQPVHLNPINLDVQQTVKYGDTMSGTNNQEADTTLNSEAWSEDSGIISQVEAISGDSDNTVVSPKNDHGHKLHHQHQPYTPVSIVRFQEPARDVDADALNLHSKAQSEMVESTENLKHHEVDHSSQHPDVLRDCGNANQGAMAGTRRPIGSTLIKMSAEWAPTPAKKPRANTTEVERQGDEENSGKTNSSSRELKNVKVACKDEGAGGDYRQSDGKKRRGRRKEDLHFGNGVLSCRRLTKAGYRFHVRSSVLKHGHRAHYSYLPHGLPDALSTDDDEEGSISNRWPM</sequence>
<reference evidence="9 10" key="1">
    <citation type="journal article" date="2021" name="Elife">
        <title>Chloroplast acquisition without the gene transfer in kleptoplastic sea slugs, Plakobranchus ocellatus.</title>
        <authorList>
            <person name="Maeda T."/>
            <person name="Takahashi S."/>
            <person name="Yoshida T."/>
            <person name="Shimamura S."/>
            <person name="Takaki Y."/>
            <person name="Nagai Y."/>
            <person name="Toyoda A."/>
            <person name="Suzuki Y."/>
            <person name="Arimoto A."/>
            <person name="Ishii H."/>
            <person name="Satoh N."/>
            <person name="Nishiyama T."/>
            <person name="Hasebe M."/>
            <person name="Maruyama T."/>
            <person name="Minagawa J."/>
            <person name="Obokata J."/>
            <person name="Shigenobu S."/>
        </authorList>
    </citation>
    <scope>NUCLEOTIDE SEQUENCE [LARGE SCALE GENOMIC DNA]</scope>
</reference>
<evidence type="ECO:0000256" key="5">
    <source>
        <dbReference type="ARBA" id="ARBA00023203"/>
    </source>
</evidence>
<keyword evidence="1 6" id="KW-0547">Nucleotide-binding</keyword>
<dbReference type="PROSITE" id="PS51456">
    <property type="entry name" value="MYOSIN_MOTOR"/>
    <property type="match status" value="1"/>
</dbReference>
<feature type="domain" description="Myosin motor" evidence="8">
    <location>
        <begin position="97"/>
        <end position="856"/>
    </location>
</feature>
<keyword evidence="2 6" id="KW-0067">ATP-binding</keyword>
<dbReference type="SUPFAM" id="SSF52540">
    <property type="entry name" value="P-loop containing nucleoside triphosphate hydrolases"/>
    <property type="match status" value="1"/>
</dbReference>
<dbReference type="InterPro" id="IPR027417">
    <property type="entry name" value="P-loop_NTPase"/>
</dbReference>
<dbReference type="Gene3D" id="3.40.850.10">
    <property type="entry name" value="Kinesin motor domain"/>
    <property type="match status" value="1"/>
</dbReference>
<keyword evidence="4 6" id="KW-0505">Motor protein</keyword>
<feature type="region of interest" description="Disordered" evidence="7">
    <location>
        <begin position="1187"/>
        <end position="1252"/>
    </location>
</feature>
<name>A0AAV4C0H1_9GAST</name>
<evidence type="ECO:0000256" key="3">
    <source>
        <dbReference type="ARBA" id="ARBA00023123"/>
    </source>
</evidence>
<dbReference type="Gene3D" id="6.20.240.20">
    <property type="match status" value="1"/>
</dbReference>
<evidence type="ECO:0000256" key="1">
    <source>
        <dbReference type="ARBA" id="ARBA00022741"/>
    </source>
</evidence>
<evidence type="ECO:0000259" key="8">
    <source>
        <dbReference type="PROSITE" id="PS51456"/>
    </source>
</evidence>
<dbReference type="Pfam" id="PF00063">
    <property type="entry name" value="Myosin_head"/>
    <property type="match status" value="1"/>
</dbReference>
<dbReference type="InterPro" id="IPR036961">
    <property type="entry name" value="Kinesin_motor_dom_sf"/>
</dbReference>
<proteinExistence type="inferred from homology"/>
<comment type="caution">
    <text evidence="9">The sequence shown here is derived from an EMBL/GenBank/DDBJ whole genome shotgun (WGS) entry which is preliminary data.</text>
</comment>
<dbReference type="PRINTS" id="PR00193">
    <property type="entry name" value="MYOSINHEAVY"/>
</dbReference>
<evidence type="ECO:0000256" key="7">
    <source>
        <dbReference type="SAM" id="MobiDB-lite"/>
    </source>
</evidence>
<dbReference type="Gene3D" id="1.10.10.820">
    <property type="match status" value="1"/>
</dbReference>
<dbReference type="EMBL" id="BLXT01005793">
    <property type="protein sequence ID" value="GFO26155.1"/>
    <property type="molecule type" value="Genomic_DNA"/>
</dbReference>
<dbReference type="SMART" id="SM00015">
    <property type="entry name" value="IQ"/>
    <property type="match status" value="3"/>
</dbReference>
<feature type="binding site" evidence="6">
    <location>
        <begin position="194"/>
        <end position="201"/>
    </location>
    <ligand>
        <name>ATP</name>
        <dbReference type="ChEBI" id="CHEBI:30616"/>
    </ligand>
</feature>
<evidence type="ECO:0000313" key="10">
    <source>
        <dbReference type="Proteomes" id="UP000735302"/>
    </source>
</evidence>
<dbReference type="Gene3D" id="1.20.120.720">
    <property type="entry name" value="Myosin VI head, motor domain, U50 subdomain"/>
    <property type="match status" value="1"/>
</dbReference>
<dbReference type="GO" id="GO:0051015">
    <property type="term" value="F:actin filament binding"/>
    <property type="evidence" value="ECO:0007669"/>
    <property type="project" value="TreeGrafter"/>
</dbReference>
<dbReference type="GO" id="GO:0000146">
    <property type="term" value="F:microfilament motor activity"/>
    <property type="evidence" value="ECO:0007669"/>
    <property type="project" value="TreeGrafter"/>
</dbReference>